<keyword evidence="2" id="KW-1185">Reference proteome</keyword>
<dbReference type="AlphaFoldDB" id="A0AAV8VGK4"/>
<sequence>MEEETGDEDIIPKRPLGICQAYKLIHDEHQLGLFRKLHKFPKWNLEIWYTRVFGNSLTLNETIL</sequence>
<accession>A0AAV8VGK4</accession>
<organism evidence="1 2">
    <name type="scientific">Exocentrus adspersus</name>
    <dbReference type="NCBI Taxonomy" id="1586481"/>
    <lineage>
        <taxon>Eukaryota</taxon>
        <taxon>Metazoa</taxon>
        <taxon>Ecdysozoa</taxon>
        <taxon>Arthropoda</taxon>
        <taxon>Hexapoda</taxon>
        <taxon>Insecta</taxon>
        <taxon>Pterygota</taxon>
        <taxon>Neoptera</taxon>
        <taxon>Endopterygota</taxon>
        <taxon>Coleoptera</taxon>
        <taxon>Polyphaga</taxon>
        <taxon>Cucujiformia</taxon>
        <taxon>Chrysomeloidea</taxon>
        <taxon>Cerambycidae</taxon>
        <taxon>Lamiinae</taxon>
        <taxon>Acanthocinini</taxon>
        <taxon>Exocentrus</taxon>
    </lineage>
</organism>
<protein>
    <submittedName>
        <fullName evidence="1">Uncharacterized protein</fullName>
    </submittedName>
</protein>
<name>A0AAV8VGK4_9CUCU</name>
<evidence type="ECO:0000313" key="2">
    <source>
        <dbReference type="Proteomes" id="UP001159042"/>
    </source>
</evidence>
<evidence type="ECO:0000313" key="1">
    <source>
        <dbReference type="EMBL" id="KAJ8913279.1"/>
    </source>
</evidence>
<proteinExistence type="predicted"/>
<reference evidence="1 2" key="1">
    <citation type="journal article" date="2023" name="Insect Mol. Biol.">
        <title>Genome sequencing provides insights into the evolution of gene families encoding plant cell wall-degrading enzymes in longhorned beetles.</title>
        <authorList>
            <person name="Shin N.R."/>
            <person name="Okamura Y."/>
            <person name="Kirsch R."/>
            <person name="Pauchet Y."/>
        </authorList>
    </citation>
    <scope>NUCLEOTIDE SEQUENCE [LARGE SCALE GENOMIC DNA]</scope>
    <source>
        <strain evidence="1">EAD_L_NR</strain>
    </source>
</reference>
<dbReference type="EMBL" id="JANEYG010000098">
    <property type="protein sequence ID" value="KAJ8913279.1"/>
    <property type="molecule type" value="Genomic_DNA"/>
</dbReference>
<gene>
    <name evidence="1" type="ORF">NQ315_012897</name>
</gene>
<comment type="caution">
    <text evidence="1">The sequence shown here is derived from an EMBL/GenBank/DDBJ whole genome shotgun (WGS) entry which is preliminary data.</text>
</comment>
<dbReference type="Proteomes" id="UP001159042">
    <property type="component" value="Unassembled WGS sequence"/>
</dbReference>